<keyword evidence="2" id="KW-0645">Protease</keyword>
<keyword evidence="3" id="KW-0378">Hydrolase</keyword>
<dbReference type="InterPro" id="IPR047272">
    <property type="entry name" value="S49_SppA_C"/>
</dbReference>
<name>A0ABT7HHK3_9FUSO</name>
<reference evidence="6 7" key="1">
    <citation type="submission" date="2023-06" db="EMBL/GenBank/DDBJ databases">
        <title>Antibody response to the Sneathia vaginalis cytopathogenic toxin A during pregnancy.</title>
        <authorList>
            <person name="Mccoy Z.T."/>
            <person name="Serrano M.G."/>
            <person name="Spaine K."/>
            <person name="Edwards D.J."/>
            <person name="Buck G.A."/>
            <person name="Jefferson K."/>
        </authorList>
    </citation>
    <scope>NUCLEOTIDE SEQUENCE [LARGE SCALE GENOMIC DNA]</scope>
    <source>
        <strain evidence="6 7">CCUG 42621</strain>
    </source>
</reference>
<protein>
    <submittedName>
        <fullName evidence="6">Signal peptide peptidase SppA</fullName>
    </submittedName>
</protein>
<dbReference type="InterPro" id="IPR029045">
    <property type="entry name" value="ClpP/crotonase-like_dom_sf"/>
</dbReference>
<evidence type="ECO:0000256" key="3">
    <source>
        <dbReference type="ARBA" id="ARBA00022801"/>
    </source>
</evidence>
<accession>A0ABT7HHK3</accession>
<dbReference type="RefSeq" id="WP_285152589.1">
    <property type="nucleotide sequence ID" value="NZ_JASSPP010000001.1"/>
</dbReference>
<gene>
    <name evidence="6" type="primary">sppA</name>
    <name evidence="6" type="ORF">QQA45_00475</name>
</gene>
<evidence type="ECO:0000256" key="1">
    <source>
        <dbReference type="ARBA" id="ARBA00008683"/>
    </source>
</evidence>
<dbReference type="InterPro" id="IPR004635">
    <property type="entry name" value="Pept_S49_SppA"/>
</dbReference>
<organism evidence="6 7">
    <name type="scientific">Sneathia sanguinegens</name>
    <dbReference type="NCBI Taxonomy" id="40543"/>
    <lineage>
        <taxon>Bacteria</taxon>
        <taxon>Fusobacteriati</taxon>
        <taxon>Fusobacteriota</taxon>
        <taxon>Fusobacteriia</taxon>
        <taxon>Fusobacteriales</taxon>
        <taxon>Leptotrichiaceae</taxon>
        <taxon>Sneathia</taxon>
    </lineage>
</organism>
<dbReference type="PANTHER" id="PTHR42987">
    <property type="entry name" value="PEPTIDASE S49"/>
    <property type="match status" value="1"/>
</dbReference>
<dbReference type="Proteomes" id="UP001225134">
    <property type="component" value="Unassembled WGS sequence"/>
</dbReference>
<dbReference type="NCBIfam" id="TIGR00706">
    <property type="entry name" value="SppA_dom"/>
    <property type="match status" value="1"/>
</dbReference>
<sequence>MVSLDGTISEKELSFEEVKKKVEKVNDIGTSLAGVILQINSPGGSAYESSLIYSYLKEKITVPLFVSMKDVCASGGYYISCAADKMFANKNTLTGSIGVVSMYPTFTKLTKNLGLNFDGLSIGKTTEYGNLYENLTRETTEIIIDHMNAVYKEFKTVVIKARHMSDNRLERIAQGRVWTGEQAYLNGLVDGIKNIDEVIEEMKKYLEIDKCSIFSIDKNFNLNKYVKSKLPLVTYASLLRTPILLMID</sequence>
<evidence type="ECO:0000313" key="6">
    <source>
        <dbReference type="EMBL" id="MDK9580006.1"/>
    </source>
</evidence>
<comment type="similarity">
    <text evidence="1">Belongs to the peptidase S49 family.</text>
</comment>
<feature type="domain" description="Peptidase S49" evidence="5">
    <location>
        <begin position="59"/>
        <end position="207"/>
    </location>
</feature>
<dbReference type="Gene3D" id="6.20.330.10">
    <property type="match status" value="1"/>
</dbReference>
<keyword evidence="4" id="KW-0720">Serine protease</keyword>
<evidence type="ECO:0000256" key="4">
    <source>
        <dbReference type="ARBA" id="ARBA00022825"/>
    </source>
</evidence>
<comment type="caution">
    <text evidence="6">The sequence shown here is derived from an EMBL/GenBank/DDBJ whole genome shotgun (WGS) entry which is preliminary data.</text>
</comment>
<dbReference type="Pfam" id="PF01343">
    <property type="entry name" value="Peptidase_S49"/>
    <property type="match status" value="1"/>
</dbReference>
<keyword evidence="7" id="KW-1185">Reference proteome</keyword>
<dbReference type="InterPro" id="IPR002142">
    <property type="entry name" value="Peptidase_S49"/>
</dbReference>
<evidence type="ECO:0000259" key="5">
    <source>
        <dbReference type="Pfam" id="PF01343"/>
    </source>
</evidence>
<dbReference type="SUPFAM" id="SSF52096">
    <property type="entry name" value="ClpP/crotonase"/>
    <property type="match status" value="1"/>
</dbReference>
<dbReference type="EMBL" id="JASSPP010000001">
    <property type="protein sequence ID" value="MDK9580006.1"/>
    <property type="molecule type" value="Genomic_DNA"/>
</dbReference>
<proteinExistence type="inferred from homology"/>
<dbReference type="PANTHER" id="PTHR42987:SF7">
    <property type="entry name" value="SIGNAL PEPTIDE PEPTIDASE SPPA-RELATED"/>
    <property type="match status" value="1"/>
</dbReference>
<evidence type="ECO:0000313" key="7">
    <source>
        <dbReference type="Proteomes" id="UP001225134"/>
    </source>
</evidence>
<dbReference type="CDD" id="cd07023">
    <property type="entry name" value="S49_Sppa_N_C"/>
    <property type="match status" value="1"/>
</dbReference>
<dbReference type="Gene3D" id="3.90.226.10">
    <property type="entry name" value="2-enoyl-CoA Hydratase, Chain A, domain 1"/>
    <property type="match status" value="1"/>
</dbReference>
<evidence type="ECO:0000256" key="2">
    <source>
        <dbReference type="ARBA" id="ARBA00022670"/>
    </source>
</evidence>